<proteinExistence type="inferred from homology"/>
<feature type="binding site" evidence="2">
    <location>
        <begin position="58"/>
        <end position="60"/>
    </location>
    <ligand>
        <name>substrate</name>
    </ligand>
</feature>
<sequence>MDKIPVHVGVIMDGNGRWAQKRGLPRIEGHRVGANVTVEIVKAAKRLGIKYLSLYAFSTENWKRPKKEVEFLFNLMYEYVKSKLPLFLEEDVQFRTIGRLWQLPDYLKEGFKEIEEKTAHCKTMKAVFTVNYGGRQEIIDAVNKALKEGAKKITVETIRRNLYMPELPDLDLLIRTSGEMRISNFLLWQSAYTELWFTKTLWPDFTPEEFKKAIEEYGRRERRFGGIKSE</sequence>
<dbReference type="CDD" id="cd00475">
    <property type="entry name" value="Cis_IPPS"/>
    <property type="match status" value="1"/>
</dbReference>
<dbReference type="NCBIfam" id="TIGR00055">
    <property type="entry name" value="uppS"/>
    <property type="match status" value="1"/>
</dbReference>
<comment type="caution">
    <text evidence="3">The sequence shown here is derived from an EMBL/GenBank/DDBJ whole genome shotgun (WGS) entry which is preliminary data.</text>
</comment>
<dbReference type="EMBL" id="MOEN01000006">
    <property type="protein sequence ID" value="OMH40914.1"/>
    <property type="molecule type" value="Genomic_DNA"/>
</dbReference>
<dbReference type="PROSITE" id="PS01066">
    <property type="entry name" value="UPP_SYNTHASE"/>
    <property type="match status" value="1"/>
</dbReference>
<feature type="active site" evidence="2">
    <location>
        <position position="13"/>
    </location>
</feature>
<keyword evidence="1 2" id="KW-0808">Transferase</keyword>
<feature type="binding site" evidence="2">
    <location>
        <position position="62"/>
    </location>
    <ligand>
        <name>substrate</name>
    </ligand>
</feature>
<feature type="active site" description="Proton acceptor" evidence="2">
    <location>
        <position position="61"/>
    </location>
</feature>
<feature type="binding site" evidence="2">
    <location>
        <begin position="181"/>
        <end position="183"/>
    </location>
    <ligand>
        <name>substrate</name>
    </ligand>
</feature>
<dbReference type="PANTHER" id="PTHR10291">
    <property type="entry name" value="DEHYDRODOLICHYL DIPHOSPHATE SYNTHASE FAMILY MEMBER"/>
    <property type="match status" value="1"/>
</dbReference>
<comment type="function">
    <text evidence="2">Catalyzes the condensation of isopentenyl diphosphate (IPP) with allylic pyrophosphates generating different type of terpenoids.</text>
</comment>
<dbReference type="OrthoDB" id="4191603at2"/>
<dbReference type="RefSeq" id="WP_076712524.1">
    <property type="nucleotide sequence ID" value="NZ_MOEN01000006.1"/>
</dbReference>
<feature type="binding site" evidence="2">
    <location>
        <position position="194"/>
    </location>
    <ligand>
        <name>Mg(2+)</name>
        <dbReference type="ChEBI" id="CHEBI:18420"/>
    </ligand>
</feature>
<keyword evidence="2" id="KW-0460">Magnesium</keyword>
<dbReference type="GO" id="GO:0045547">
    <property type="term" value="F:ditrans,polycis-polyprenyl diphosphate synthase [(2E,6E)-farnesyl diphosphate specific] activity"/>
    <property type="evidence" value="ECO:0007669"/>
    <property type="project" value="TreeGrafter"/>
</dbReference>
<protein>
    <recommendedName>
        <fullName evidence="2">Isoprenyl transferase</fullName>
        <ecNumber evidence="2">2.5.1.-</ecNumber>
    </recommendedName>
</protein>
<feature type="binding site" evidence="2">
    <location>
        <position position="26"/>
    </location>
    <ligand>
        <name>substrate</name>
    </ligand>
</feature>
<keyword evidence="2" id="KW-0479">Metal-binding</keyword>
<dbReference type="InterPro" id="IPR018520">
    <property type="entry name" value="UPP_synth-like_CS"/>
</dbReference>
<evidence type="ECO:0000256" key="1">
    <source>
        <dbReference type="ARBA" id="ARBA00022679"/>
    </source>
</evidence>
<dbReference type="InterPro" id="IPR001441">
    <property type="entry name" value="UPP_synth-like"/>
</dbReference>
<dbReference type="EC" id="2.5.1.-" evidence="2"/>
<feature type="binding site" evidence="2">
    <location>
        <position position="18"/>
    </location>
    <ligand>
        <name>substrate</name>
    </ligand>
</feature>
<gene>
    <name evidence="3" type="ORF">BLW93_02400</name>
</gene>
<feature type="binding site" evidence="2">
    <location>
        <position position="175"/>
    </location>
    <ligand>
        <name>substrate</name>
    </ligand>
</feature>
<dbReference type="SUPFAM" id="SSF64005">
    <property type="entry name" value="Undecaprenyl diphosphate synthase"/>
    <property type="match status" value="1"/>
</dbReference>
<dbReference type="HAMAP" id="MF_01139">
    <property type="entry name" value="ISPT"/>
    <property type="match status" value="1"/>
</dbReference>
<dbReference type="Pfam" id="PF01255">
    <property type="entry name" value="Prenyltransf"/>
    <property type="match status" value="1"/>
</dbReference>
<name>A0A1R1MMJ9_9BACT</name>
<feature type="binding site" evidence="2">
    <location>
        <position position="13"/>
    </location>
    <ligand>
        <name>Mg(2+)</name>
        <dbReference type="ChEBI" id="CHEBI:18420"/>
    </ligand>
</feature>
<dbReference type="InterPro" id="IPR036424">
    <property type="entry name" value="UPP_synth-like_sf"/>
</dbReference>
<comment type="subunit">
    <text evidence="2">Homodimer.</text>
</comment>
<dbReference type="PANTHER" id="PTHR10291:SF0">
    <property type="entry name" value="DEHYDRODOLICHYL DIPHOSPHATE SYNTHASE 2"/>
    <property type="match status" value="1"/>
</dbReference>
<feature type="binding site" evidence="2">
    <location>
        <position position="64"/>
    </location>
    <ligand>
        <name>substrate</name>
    </ligand>
</feature>
<evidence type="ECO:0000313" key="3">
    <source>
        <dbReference type="EMBL" id="OMH40914.1"/>
    </source>
</evidence>
<comment type="similarity">
    <text evidence="2">Belongs to the UPP synthase family.</text>
</comment>
<evidence type="ECO:0000313" key="4">
    <source>
        <dbReference type="Proteomes" id="UP000187408"/>
    </source>
</evidence>
<feature type="binding site" evidence="2">
    <location>
        <begin position="14"/>
        <end position="17"/>
    </location>
    <ligand>
        <name>substrate</name>
    </ligand>
</feature>
<evidence type="ECO:0000256" key="2">
    <source>
        <dbReference type="HAMAP-Rule" id="MF_01139"/>
    </source>
</evidence>
<dbReference type="Gene3D" id="3.40.1180.10">
    <property type="entry name" value="Decaprenyl diphosphate synthase-like"/>
    <property type="match status" value="1"/>
</dbReference>
<dbReference type="GO" id="GO:0016094">
    <property type="term" value="P:polyprenol biosynthetic process"/>
    <property type="evidence" value="ECO:0007669"/>
    <property type="project" value="TreeGrafter"/>
</dbReference>
<accession>A0A1R1MMJ9</accession>
<dbReference type="AlphaFoldDB" id="A0A1R1MMJ9"/>
<dbReference type="GO" id="GO:0000287">
    <property type="term" value="F:magnesium ion binding"/>
    <property type="evidence" value="ECO:0007669"/>
    <property type="project" value="UniProtKB-UniRule"/>
</dbReference>
<comment type="cofactor">
    <cofactor evidence="2">
        <name>Mg(2+)</name>
        <dbReference type="ChEBI" id="CHEBI:18420"/>
    </cofactor>
    <text evidence="2">Binds 2 magnesium ions per subunit.</text>
</comment>
<dbReference type="STRING" id="1914305.BLW93_02400"/>
<feature type="binding site" evidence="2">
    <location>
        <position position="30"/>
    </location>
    <ligand>
        <name>substrate</name>
    </ligand>
</feature>
<organism evidence="3 4">
    <name type="scientific">Desulfurobacterium indicum</name>
    <dbReference type="NCBI Taxonomy" id="1914305"/>
    <lineage>
        <taxon>Bacteria</taxon>
        <taxon>Pseudomonadati</taxon>
        <taxon>Aquificota</taxon>
        <taxon>Aquificia</taxon>
        <taxon>Desulfurobacteriales</taxon>
        <taxon>Desulfurobacteriaceae</taxon>
        <taxon>Desulfurobacterium</taxon>
    </lineage>
</organism>
<reference evidence="3 4" key="1">
    <citation type="submission" date="2016-10" db="EMBL/GenBank/DDBJ databases">
        <title>Genome sequence of a sulfur-reducing bacterium Desulfurobacterium indicum K6013.</title>
        <authorList>
            <person name="Cao J."/>
            <person name="Shao Z."/>
            <person name="Alain K."/>
            <person name="Jebbar M."/>
        </authorList>
    </citation>
    <scope>NUCLEOTIDE SEQUENCE [LARGE SCALE GENOMIC DNA]</scope>
    <source>
        <strain evidence="3 4">K6013</strain>
    </source>
</reference>
<dbReference type="FunFam" id="3.40.1180.10:FF:000001">
    <property type="entry name" value="(2E,6E)-farnesyl-diphosphate-specific ditrans,polycis-undecaprenyl-diphosphate synthase"/>
    <property type="match status" value="1"/>
</dbReference>
<keyword evidence="4" id="KW-1185">Reference proteome</keyword>
<dbReference type="Proteomes" id="UP000187408">
    <property type="component" value="Unassembled WGS sequence"/>
</dbReference>